<dbReference type="EMBL" id="CP088156">
    <property type="protein sequence ID" value="UFZ04508.1"/>
    <property type="molecule type" value="Genomic_DNA"/>
</dbReference>
<evidence type="ECO:0000256" key="1">
    <source>
        <dbReference type="ARBA" id="ARBA00012499"/>
    </source>
</evidence>
<dbReference type="EC" id="1.8.4.12" evidence="1"/>
<evidence type="ECO:0000256" key="2">
    <source>
        <dbReference type="ARBA" id="ARBA00023002"/>
    </source>
</evidence>
<keyword evidence="6" id="KW-1185">Reference proteome</keyword>
<dbReference type="NCBIfam" id="TIGR00357">
    <property type="entry name" value="peptide-methionine (R)-S-oxide reductase MsrB"/>
    <property type="match status" value="1"/>
</dbReference>
<dbReference type="Proteomes" id="UP001431010">
    <property type="component" value="Chromosome"/>
</dbReference>
<gene>
    <name evidence="5" type="primary">msrB</name>
    <name evidence="5" type="ORF">LQG66_35890</name>
</gene>
<name>A0ABY3RBR3_9BRAD</name>
<feature type="domain" description="MsrB" evidence="4">
    <location>
        <begin position="41"/>
        <end position="162"/>
    </location>
</feature>
<dbReference type="InterPro" id="IPR002579">
    <property type="entry name" value="Met_Sox_Rdtase_MsrB_dom"/>
</dbReference>
<evidence type="ECO:0000313" key="5">
    <source>
        <dbReference type="EMBL" id="UFZ04508.1"/>
    </source>
</evidence>
<evidence type="ECO:0000313" key="6">
    <source>
        <dbReference type="Proteomes" id="UP001431010"/>
    </source>
</evidence>
<keyword evidence="2 5" id="KW-0560">Oxidoreductase</keyword>
<dbReference type="PROSITE" id="PS51790">
    <property type="entry name" value="MSRB"/>
    <property type="match status" value="1"/>
</dbReference>
<evidence type="ECO:0000256" key="3">
    <source>
        <dbReference type="ARBA" id="ARBA00048488"/>
    </source>
</evidence>
<proteinExistence type="predicted"/>
<dbReference type="Gene3D" id="2.170.150.20">
    <property type="entry name" value="Peptide methionine sulfoxide reductase"/>
    <property type="match status" value="1"/>
</dbReference>
<sequence>MIDRRLMFTTAAGLFGFAALRWFGGPAPVRAAEKFEIEKTDAEWRAQLTPEQYEILRQEGTERPWTSPLLKEHRKGTFACAGCDLPLFSSETKFDSGTGWPSFFKPLDNAVGNRHDSTFGMARTEVHCRRCGGHLGHVFDDGPKPTGLRYCMDGLSLVFHPANPSST</sequence>
<dbReference type="InterPro" id="IPR011057">
    <property type="entry name" value="Mss4-like_sf"/>
</dbReference>
<comment type="catalytic activity">
    <reaction evidence="3">
        <text>L-methionyl-[protein] + [thioredoxin]-disulfide + H2O = L-methionyl-(R)-S-oxide-[protein] + [thioredoxin]-dithiol</text>
        <dbReference type="Rhea" id="RHEA:24164"/>
        <dbReference type="Rhea" id="RHEA-COMP:10698"/>
        <dbReference type="Rhea" id="RHEA-COMP:10700"/>
        <dbReference type="Rhea" id="RHEA-COMP:12313"/>
        <dbReference type="Rhea" id="RHEA-COMP:12314"/>
        <dbReference type="ChEBI" id="CHEBI:15377"/>
        <dbReference type="ChEBI" id="CHEBI:16044"/>
        <dbReference type="ChEBI" id="CHEBI:29950"/>
        <dbReference type="ChEBI" id="CHEBI:45764"/>
        <dbReference type="ChEBI" id="CHEBI:50058"/>
        <dbReference type="EC" id="1.8.4.12"/>
    </reaction>
</comment>
<protein>
    <recommendedName>
        <fullName evidence="1">peptide-methionine (R)-S-oxide reductase</fullName>
        <ecNumber evidence="1">1.8.4.12</ecNumber>
    </recommendedName>
</protein>
<dbReference type="SUPFAM" id="SSF51316">
    <property type="entry name" value="Mss4-like"/>
    <property type="match status" value="1"/>
</dbReference>
<reference evidence="5" key="1">
    <citation type="journal article" date="2024" name="Antonie Van Leeuwenhoek">
        <title>Bradyrhizobium ontarionense sp. nov., a novel bacterial symbiont isolated from Aeschynomene indica (Indian jointvetch), harbours photosynthesis, nitrogen fixation and nitrous oxide (N2O) reductase genes.</title>
        <authorList>
            <person name="Bromfield E.S.P."/>
            <person name="Cloutier S."/>
        </authorList>
    </citation>
    <scope>NUCLEOTIDE SEQUENCE</scope>
    <source>
        <strain evidence="5">A19</strain>
    </source>
</reference>
<dbReference type="GO" id="GO:0033743">
    <property type="term" value="F:peptide-methionine (R)-S-oxide reductase activity"/>
    <property type="evidence" value="ECO:0007669"/>
    <property type="project" value="UniProtKB-EC"/>
</dbReference>
<dbReference type="PANTHER" id="PTHR10173:SF57">
    <property type="entry name" value="PEPTIDE-METHIONINE (R)-S-OXIDE REDUCTASE"/>
    <property type="match status" value="1"/>
</dbReference>
<evidence type="ECO:0000259" key="4">
    <source>
        <dbReference type="PROSITE" id="PS51790"/>
    </source>
</evidence>
<dbReference type="InterPro" id="IPR028427">
    <property type="entry name" value="Met_Sox_Rdtase_MsrB"/>
</dbReference>
<dbReference type="PANTHER" id="PTHR10173">
    <property type="entry name" value="METHIONINE SULFOXIDE REDUCTASE"/>
    <property type="match status" value="1"/>
</dbReference>
<dbReference type="RefSeq" id="WP_231321061.1">
    <property type="nucleotide sequence ID" value="NZ_CP088156.1"/>
</dbReference>
<accession>A0ABY3RBR3</accession>
<dbReference type="Pfam" id="PF01641">
    <property type="entry name" value="SelR"/>
    <property type="match status" value="1"/>
</dbReference>
<organism evidence="5 6">
    <name type="scientific">Bradyrhizobium ontarionense</name>
    <dbReference type="NCBI Taxonomy" id="2898149"/>
    <lineage>
        <taxon>Bacteria</taxon>
        <taxon>Pseudomonadati</taxon>
        <taxon>Pseudomonadota</taxon>
        <taxon>Alphaproteobacteria</taxon>
        <taxon>Hyphomicrobiales</taxon>
        <taxon>Nitrobacteraceae</taxon>
        <taxon>Bradyrhizobium</taxon>
    </lineage>
</organism>